<comment type="similarity">
    <text evidence="1">Belongs to the DEAD box helicase family. DEAH subfamily.</text>
</comment>
<evidence type="ECO:0000259" key="9">
    <source>
        <dbReference type="PROSITE" id="PS50882"/>
    </source>
</evidence>
<dbReference type="FunFam" id="3.40.50.300:FF:000284">
    <property type="entry name" value="probable ATP-dependent RNA helicase YTHDC2"/>
    <property type="match status" value="1"/>
</dbReference>
<evidence type="ECO:0000256" key="2">
    <source>
        <dbReference type="ARBA" id="ARBA00012552"/>
    </source>
</evidence>
<dbReference type="SUPFAM" id="SSF52540">
    <property type="entry name" value="P-loop containing nucleoside triphosphate hydrolases"/>
    <property type="match status" value="2"/>
</dbReference>
<dbReference type="GeneTree" id="ENSGT00940000155826"/>
<dbReference type="GO" id="GO:0044829">
    <property type="term" value="P:host-mediated activation of viral genome replication"/>
    <property type="evidence" value="ECO:0007669"/>
    <property type="project" value="Ensembl"/>
</dbReference>
<feature type="domain" description="Helicase ATP-binding" evidence="11">
    <location>
        <begin position="331"/>
        <end position="497"/>
    </location>
</feature>
<dbReference type="SMR" id="A0A6I8NTF9"/>
<dbReference type="EC" id="3.6.4.13" evidence="2"/>
<evidence type="ECO:0000256" key="8">
    <source>
        <dbReference type="SAM" id="MobiDB-lite"/>
    </source>
</evidence>
<dbReference type="InParanoid" id="A0A6I8NTF9"/>
<evidence type="ECO:0000256" key="1">
    <source>
        <dbReference type="ARBA" id="ARBA00008792"/>
    </source>
</evidence>
<dbReference type="InterPro" id="IPR027417">
    <property type="entry name" value="P-loop_NTPase"/>
</dbReference>
<dbReference type="GO" id="GO:0016787">
    <property type="term" value="F:hydrolase activity"/>
    <property type="evidence" value="ECO:0007669"/>
    <property type="project" value="UniProtKB-KW"/>
</dbReference>
<dbReference type="FunFam" id="3.30.1370.50:FF:000005">
    <property type="entry name" value="probable ATP-dependent RNA helicase YTHDC2"/>
    <property type="match status" value="1"/>
</dbReference>
<dbReference type="InterPro" id="IPR011545">
    <property type="entry name" value="DEAD/DEAH_box_helicase_dom"/>
</dbReference>
<dbReference type="InterPro" id="IPR059023">
    <property type="entry name" value="RNA_hel_CTD"/>
</dbReference>
<keyword evidence="14" id="KW-1185">Reference proteome</keyword>
<evidence type="ECO:0000256" key="4">
    <source>
        <dbReference type="ARBA" id="ARBA00022801"/>
    </source>
</evidence>
<dbReference type="InterPro" id="IPR036770">
    <property type="entry name" value="Ankyrin_rpt-contain_sf"/>
</dbReference>
<keyword evidence="4" id="KW-0378">Hydrolase</keyword>
<dbReference type="PROSITE" id="PS51061">
    <property type="entry name" value="R3H"/>
    <property type="match status" value="1"/>
</dbReference>
<dbReference type="OMA" id="EWIKRAN"/>
<dbReference type="Ensembl" id="ENSOANT00000061983.1">
    <property type="protein sequence ID" value="ENSOANP00000044317.1"/>
    <property type="gene ID" value="ENSOANG00000011143.3"/>
</dbReference>
<dbReference type="RefSeq" id="XP_028912180.1">
    <property type="nucleotide sequence ID" value="XM_029056347.2"/>
</dbReference>
<dbReference type="Pfam" id="PF26026">
    <property type="entry name" value="RNA_hel_CTD"/>
    <property type="match status" value="1"/>
</dbReference>
<dbReference type="GO" id="GO:0005783">
    <property type="term" value="C:endoplasmic reticulum"/>
    <property type="evidence" value="ECO:0007669"/>
    <property type="project" value="Ensembl"/>
</dbReference>
<evidence type="ECO:0000256" key="5">
    <source>
        <dbReference type="ARBA" id="ARBA00022806"/>
    </source>
</evidence>
<dbReference type="PANTHER" id="PTHR18934:SF213">
    <property type="entry name" value="3'-5' RNA HELICASE YTHDC2"/>
    <property type="match status" value="1"/>
</dbReference>
<dbReference type="Gene3D" id="3.30.1370.50">
    <property type="entry name" value="R3H-like domain"/>
    <property type="match status" value="1"/>
</dbReference>
<dbReference type="InterPro" id="IPR048333">
    <property type="entry name" value="HA2_WH"/>
</dbReference>
<dbReference type="OrthoDB" id="6103986at2759"/>
<dbReference type="SMART" id="SM00847">
    <property type="entry name" value="HA2"/>
    <property type="match status" value="1"/>
</dbReference>
<dbReference type="FunFam" id="1.20.120.1080:FF:000008">
    <property type="entry name" value="probable ATP-dependent RNA helicase YTHDC2"/>
    <property type="match status" value="1"/>
</dbReference>
<dbReference type="GO" id="GO:0005524">
    <property type="term" value="F:ATP binding"/>
    <property type="evidence" value="ECO:0007669"/>
    <property type="project" value="UniProtKB-KW"/>
</dbReference>
<dbReference type="PROSITE" id="PS50882">
    <property type="entry name" value="YTH"/>
    <property type="match status" value="1"/>
</dbReference>
<dbReference type="Proteomes" id="UP000002279">
    <property type="component" value="Chromosome X5"/>
</dbReference>
<dbReference type="Bgee" id="ENSOANG00000011143">
    <property type="expression patterns" value="Expressed in testis and 1 other cell type or tissue"/>
</dbReference>
<dbReference type="GO" id="GO:0007286">
    <property type="term" value="P:spermatid development"/>
    <property type="evidence" value="ECO:0007669"/>
    <property type="project" value="Ensembl"/>
</dbReference>
<dbReference type="FunFam" id="3.10.590.10:FF:000004">
    <property type="entry name" value="probable ATP-dependent RNA helicase YTHDC2"/>
    <property type="match status" value="1"/>
</dbReference>
<dbReference type="InterPro" id="IPR036867">
    <property type="entry name" value="R3H_dom_sf"/>
</dbReference>
<dbReference type="InterPro" id="IPR001650">
    <property type="entry name" value="Helicase_C-like"/>
</dbReference>
<dbReference type="Gene3D" id="3.40.50.300">
    <property type="entry name" value="P-loop containing nucleotide triphosphate hydrolases"/>
    <property type="match status" value="2"/>
</dbReference>
<dbReference type="GO" id="GO:0003723">
    <property type="term" value="F:RNA binding"/>
    <property type="evidence" value="ECO:0000318"/>
    <property type="project" value="GO_Central"/>
</dbReference>
<evidence type="ECO:0000256" key="6">
    <source>
        <dbReference type="ARBA" id="ARBA00022840"/>
    </source>
</evidence>
<dbReference type="GO" id="GO:0048599">
    <property type="term" value="P:oocyte development"/>
    <property type="evidence" value="ECO:0007669"/>
    <property type="project" value="Ensembl"/>
</dbReference>
<keyword evidence="5" id="KW-0347">Helicase</keyword>
<sequence length="1539" mass="172332">MSRPYHPCSDANGRPGRGHNDRVGFRGQGGPGEPASGFSNDDDSSVSSYDGSSCCVSCDGSALDSGSGGVSSCDGSLFDFSLDGSLGGSSYCGSPDGYSYQSSLSDFSYHSSPGGYSYPGSPVGHGNHSEYNGHLANGTYGGYPLDNGFEDYDYYSYCSRAQGLKDIHVDEEVKIAINVALERFLQGDQKEMEFPTSFTSSQRTFVHQLSRSFGFISRSKGKGASRFITVKKKDGSELVPAVMTCNLTSSSTLTIKSLIQRFPVTNRERSDLLPKSERGNIFAIETENREMSKTSGRLNSGIPQVPGKREQSEFDSFRYSLPVFEKQQEIIQMIRDNRVTLIVGETGSGKTTQIPQFLLDDSYTQKVPCRIFCTQPRRLTAIAVAERVAAERREKIGQTVGYQIRLESRVSPKTLLTFCTNGVLLRTLMSGDTTLSTVTHIIVDEVHERDRFSDFLLIKLKEVLLKRTNLKLILSSAALDVNLFIKYFGSCPVLHIPGKPFEVKEFFLEDILISTGYKNKGMLNYNKEKQREEKQQAMLSEWLSAKVTTNPESPRKRCTSDVTEDCEHFNDEEVDDYDNGVIFSKVVEKDSACLEPWLIKEMDDCLSDIWLNKDRGAFDRVFHLILTENVSVDYRHSGTSVTALMIAAGRGFISQLEQLIRLGANIHNKAANGWMAIDWAKHFGHAEIVDVLESYSISLGFGNLDEHSLVLKNGNDLKLEARDLLKSYHHSVDDEKVDLDLIMHLLFNICRGDDTGAILIFLPAYDEIVKLKDRILFDDKRFADYSHRFHIFMLHSNMQATDQKRVLKSPSTGIRKIILSTNIAETSITINDVAFVIDSGKMKEKSYDAMNCVTILKMVWISKASALQRKGRAGRSRPGVCFRLYSRLRYQSMSDFQTPELLRMPVQELCLHTKLLAPINCSIAEFLMNAPESPSTLMIKNAVQVLMTIDAMDNWEDLTELGYHLADLPVEPRLGKMVLCAVVLKCLDPILTIACTLAYRDPFLLPNKASQRRAVMLTRKRFSAGTFSDHMALLRAFQAWQKSRADGWERAFCAKHFLSQASLEIIIGMRTQLLGQLRASGFVRARGLGDIRDVNTNSENWAVVKAALVAGMYPNVVHVDKEYLELTGAKEKKFRFHPNSVLSQTHYRKIPPANGHIKSVQALPTDWLIFDEVTRACKIASISCCTAVSPITITLFSGPMRLASNAFQEPLPFAVDTISNDNSSESEAEDRSTAALASLRLDEWLNFKMDPEVASLLLQLRQKWQSLFLRRIRIPAKPWSQIDELTLKAIIAVLTTEEQSAGLQQPVGIGQRPRPISSDDLPMTSWRSNNYNLNSGEDLSDESSPTESFLLIHKQSSDDQSGQCFQKPTYASSSFSPFGSPPSISKDSPSASARAKLPVRYFIMKSSNSRNLEISQQKGVWSTTPVNEGKLNQAFFDSTTVFLVFSVQGSGHFQGFSRMISEIGWEKSEDWGSSGLGGMFKVDWIRKERLPFQQTHHLLNPWNENKKVQISRDGQELEPQIGEQLLKLWDHIPIEEKNN</sequence>
<proteinExistence type="inferred from homology"/>
<evidence type="ECO:0000256" key="3">
    <source>
        <dbReference type="ARBA" id="ARBA00022741"/>
    </source>
</evidence>
<dbReference type="GO" id="GO:0034612">
    <property type="term" value="P:response to tumor necrosis factor"/>
    <property type="evidence" value="ECO:0007669"/>
    <property type="project" value="Ensembl"/>
</dbReference>
<dbReference type="InterPro" id="IPR014001">
    <property type="entry name" value="Helicase_ATP-bd"/>
</dbReference>
<reference evidence="13 14" key="1">
    <citation type="journal article" date="2008" name="Nature">
        <title>Genome analysis of the platypus reveals unique signatures of evolution.</title>
        <authorList>
            <person name="Warren W.C."/>
            <person name="Hillier L.W."/>
            <person name="Marshall Graves J.A."/>
            <person name="Birney E."/>
            <person name="Ponting C.P."/>
            <person name="Grutzner F."/>
            <person name="Belov K."/>
            <person name="Miller W."/>
            <person name="Clarke L."/>
            <person name="Chinwalla A.T."/>
            <person name="Yang S.P."/>
            <person name="Heger A."/>
            <person name="Locke D.P."/>
            <person name="Miethke P."/>
            <person name="Waters P.D."/>
            <person name="Veyrunes F."/>
            <person name="Fulton L."/>
            <person name="Fulton B."/>
            <person name="Graves T."/>
            <person name="Wallis J."/>
            <person name="Puente X.S."/>
            <person name="Lopez-Otin C."/>
            <person name="Ordonez G.R."/>
            <person name="Eichler E.E."/>
            <person name="Chen L."/>
            <person name="Cheng Z."/>
            <person name="Deakin J.E."/>
            <person name="Alsop A."/>
            <person name="Thompson K."/>
            <person name="Kirby P."/>
            <person name="Papenfuss A.T."/>
            <person name="Wakefield M.J."/>
            <person name="Olender T."/>
            <person name="Lancet D."/>
            <person name="Huttley G.A."/>
            <person name="Smit A.F."/>
            <person name="Pask A."/>
            <person name="Temple-Smith P."/>
            <person name="Batzer M.A."/>
            <person name="Walker J.A."/>
            <person name="Konkel M.K."/>
            <person name="Harris R.S."/>
            <person name="Whittington C.M."/>
            <person name="Wong E.S."/>
            <person name="Gemmell N.J."/>
            <person name="Buschiazzo E."/>
            <person name="Vargas Jentzsch I.M."/>
            <person name="Merkel A."/>
            <person name="Schmitz J."/>
            <person name="Zemann A."/>
            <person name="Churakov G."/>
            <person name="Kriegs J.O."/>
            <person name="Brosius J."/>
            <person name="Murchison E.P."/>
            <person name="Sachidanandam R."/>
            <person name="Smith C."/>
            <person name="Hannon G.J."/>
            <person name="Tsend-Ayush E."/>
            <person name="McMillan D."/>
            <person name="Attenborough R."/>
            <person name="Rens W."/>
            <person name="Ferguson-Smith M."/>
            <person name="Lefevre C.M."/>
            <person name="Sharp J.A."/>
            <person name="Nicholas K.R."/>
            <person name="Ray D.A."/>
            <person name="Kube M."/>
            <person name="Reinhardt R."/>
            <person name="Pringle T.H."/>
            <person name="Taylor J."/>
            <person name="Jones R.C."/>
            <person name="Nixon B."/>
            <person name="Dacheux J.L."/>
            <person name="Niwa H."/>
            <person name="Sekita Y."/>
            <person name="Huang X."/>
            <person name="Stark A."/>
            <person name="Kheradpour P."/>
            <person name="Kellis M."/>
            <person name="Flicek P."/>
            <person name="Chen Y."/>
            <person name="Webber C."/>
            <person name="Hardison R."/>
            <person name="Nelson J."/>
            <person name="Hallsworth-Pepin K."/>
            <person name="Delehaunty K."/>
            <person name="Markovic C."/>
            <person name="Minx P."/>
            <person name="Feng Y."/>
            <person name="Kremitzki C."/>
            <person name="Mitreva M."/>
            <person name="Glasscock J."/>
            <person name="Wylie T."/>
            <person name="Wohldmann P."/>
            <person name="Thiru P."/>
            <person name="Nhan M.N."/>
            <person name="Pohl C.S."/>
            <person name="Smith S.M."/>
            <person name="Hou S."/>
            <person name="Nefedov M."/>
            <person name="de Jong P.J."/>
            <person name="Renfree M.B."/>
            <person name="Mardis E.R."/>
            <person name="Wilson R.K."/>
        </authorList>
    </citation>
    <scope>NUCLEOTIDE SEQUENCE [LARGE SCALE GENOMIC DNA]</scope>
    <source>
        <strain evidence="13 14">Glennie</strain>
    </source>
</reference>
<dbReference type="Gene3D" id="1.20.120.1080">
    <property type="match status" value="1"/>
</dbReference>
<feature type="region of interest" description="Disordered" evidence="8">
    <location>
        <begin position="1"/>
        <end position="46"/>
    </location>
</feature>
<protein>
    <recommendedName>
        <fullName evidence="2">RNA helicase</fullName>
        <ecNumber evidence="2">3.6.4.13</ecNumber>
    </recommendedName>
</protein>
<organism evidence="13 14">
    <name type="scientific">Ornithorhynchus anatinus</name>
    <name type="common">Duckbill platypus</name>
    <dbReference type="NCBI Taxonomy" id="9258"/>
    <lineage>
        <taxon>Eukaryota</taxon>
        <taxon>Metazoa</taxon>
        <taxon>Chordata</taxon>
        <taxon>Craniata</taxon>
        <taxon>Vertebrata</taxon>
        <taxon>Euteleostomi</taxon>
        <taxon>Mammalia</taxon>
        <taxon>Monotremata</taxon>
        <taxon>Ornithorhynchidae</taxon>
        <taxon>Ornithorhynchus</taxon>
    </lineage>
</organism>
<dbReference type="CDD" id="cd18791">
    <property type="entry name" value="SF2_C_RHA"/>
    <property type="match status" value="1"/>
</dbReference>
<keyword evidence="3" id="KW-0547">Nucleotide-binding</keyword>
<dbReference type="Gene3D" id="3.10.590.10">
    <property type="entry name" value="ph1033 like domains"/>
    <property type="match status" value="1"/>
</dbReference>
<feature type="domain" description="Helicase C-terminal" evidence="12">
    <location>
        <begin position="738"/>
        <end position="917"/>
    </location>
</feature>
<feature type="region of interest" description="Disordered" evidence="8">
    <location>
        <begin position="1303"/>
        <end position="1323"/>
    </location>
</feature>
<comment type="catalytic activity">
    <reaction evidence="7">
        <text>ATP + H2O = ADP + phosphate + H(+)</text>
        <dbReference type="Rhea" id="RHEA:13065"/>
        <dbReference type="ChEBI" id="CHEBI:15377"/>
        <dbReference type="ChEBI" id="CHEBI:15378"/>
        <dbReference type="ChEBI" id="CHEBI:30616"/>
        <dbReference type="ChEBI" id="CHEBI:43474"/>
        <dbReference type="ChEBI" id="CHEBI:456216"/>
        <dbReference type="EC" id="3.6.4.13"/>
    </reaction>
</comment>
<dbReference type="Pfam" id="PF00271">
    <property type="entry name" value="Helicase_C"/>
    <property type="match status" value="1"/>
</dbReference>
<reference evidence="13" key="3">
    <citation type="submission" date="2025-09" db="UniProtKB">
        <authorList>
            <consortium name="Ensembl"/>
        </authorList>
    </citation>
    <scope>IDENTIFICATION</scope>
    <source>
        <strain evidence="13">Glennie</strain>
    </source>
</reference>
<dbReference type="Gene3D" id="1.25.40.20">
    <property type="entry name" value="Ankyrin repeat-containing domain"/>
    <property type="match status" value="1"/>
</dbReference>
<accession>A0A6I8NTF9</accession>
<evidence type="ECO:0000259" key="10">
    <source>
        <dbReference type="PROSITE" id="PS51061"/>
    </source>
</evidence>
<dbReference type="CDD" id="cd21134">
    <property type="entry name" value="YTH"/>
    <property type="match status" value="1"/>
</dbReference>
<dbReference type="GO" id="GO:0004386">
    <property type="term" value="F:helicase activity"/>
    <property type="evidence" value="ECO:0000318"/>
    <property type="project" value="GO_Central"/>
</dbReference>
<dbReference type="GeneID" id="100083108"/>
<dbReference type="GO" id="GO:0034458">
    <property type="term" value="F:3'-5' RNA helicase activity"/>
    <property type="evidence" value="ECO:0007669"/>
    <property type="project" value="Ensembl"/>
</dbReference>
<keyword evidence="6" id="KW-0067">ATP-binding</keyword>
<dbReference type="Pfam" id="PF04408">
    <property type="entry name" value="WHD_HA2"/>
    <property type="match status" value="1"/>
</dbReference>
<dbReference type="PANTHER" id="PTHR18934">
    <property type="entry name" value="ATP-DEPENDENT RNA HELICASE"/>
    <property type="match status" value="1"/>
</dbReference>
<dbReference type="CDD" id="cd17987">
    <property type="entry name" value="DEXHc_YTHDC2"/>
    <property type="match status" value="1"/>
</dbReference>
<dbReference type="SUPFAM" id="SSF82708">
    <property type="entry name" value="R3H domain"/>
    <property type="match status" value="1"/>
</dbReference>
<dbReference type="SMART" id="SM00487">
    <property type="entry name" value="DEXDc"/>
    <property type="match status" value="1"/>
</dbReference>
<dbReference type="SMART" id="SM00490">
    <property type="entry name" value="HELICc"/>
    <property type="match status" value="1"/>
</dbReference>
<dbReference type="GO" id="GO:0070063">
    <property type="term" value="F:RNA polymerase binding"/>
    <property type="evidence" value="ECO:0007669"/>
    <property type="project" value="Ensembl"/>
</dbReference>
<evidence type="ECO:0000256" key="7">
    <source>
        <dbReference type="ARBA" id="ARBA00047984"/>
    </source>
</evidence>
<dbReference type="GO" id="GO:0051729">
    <property type="term" value="P:germline cell cycle switching, mitotic to meiotic cell cycle"/>
    <property type="evidence" value="ECO:0007669"/>
    <property type="project" value="Ensembl"/>
</dbReference>
<dbReference type="GO" id="GO:1990247">
    <property type="term" value="F:N6-methyladenosine-containing RNA reader activity"/>
    <property type="evidence" value="ECO:0007669"/>
    <property type="project" value="Ensembl"/>
</dbReference>
<gene>
    <name evidence="13" type="primary">YTHDC2</name>
</gene>
<dbReference type="PROSITE" id="PS51192">
    <property type="entry name" value="HELICASE_ATP_BIND_1"/>
    <property type="match status" value="1"/>
</dbReference>
<dbReference type="InterPro" id="IPR007275">
    <property type="entry name" value="YTH_domain"/>
</dbReference>
<feature type="domain" description="YTH" evidence="9">
    <location>
        <begin position="1399"/>
        <end position="1529"/>
    </location>
</feature>
<dbReference type="SUPFAM" id="SSF48403">
    <property type="entry name" value="Ankyrin repeat"/>
    <property type="match status" value="1"/>
</dbReference>
<feature type="domain" description="R3H" evidence="10">
    <location>
        <begin position="171"/>
        <end position="234"/>
    </location>
</feature>
<evidence type="ECO:0000313" key="13">
    <source>
        <dbReference type="Ensembl" id="ENSOANP00000044317.1"/>
    </source>
</evidence>
<reference evidence="13" key="2">
    <citation type="submission" date="2025-08" db="UniProtKB">
        <authorList>
            <consortium name="Ensembl"/>
        </authorList>
    </citation>
    <scope>IDENTIFICATION</scope>
    <source>
        <strain evidence="13">Glennie</strain>
    </source>
</reference>
<dbReference type="InterPro" id="IPR001374">
    <property type="entry name" value="R3H_dom"/>
</dbReference>
<dbReference type="SMART" id="SM00393">
    <property type="entry name" value="R3H"/>
    <property type="match status" value="1"/>
</dbReference>
<evidence type="ECO:0000313" key="14">
    <source>
        <dbReference type="Proteomes" id="UP000002279"/>
    </source>
</evidence>
<dbReference type="Pfam" id="PF21010">
    <property type="entry name" value="HA2_C"/>
    <property type="match status" value="1"/>
</dbReference>
<dbReference type="Pfam" id="PF04146">
    <property type="entry name" value="YTH"/>
    <property type="match status" value="1"/>
</dbReference>
<dbReference type="InterPro" id="IPR011709">
    <property type="entry name" value="DEAD-box_helicase_OB_fold"/>
</dbReference>
<dbReference type="FunFam" id="1.25.40.20:FF:000159">
    <property type="entry name" value="probable ATP-dependent RNA helicase YTHDC2"/>
    <property type="match status" value="1"/>
</dbReference>
<dbReference type="Pfam" id="PF01424">
    <property type="entry name" value="R3H"/>
    <property type="match status" value="1"/>
</dbReference>
<dbReference type="CTD" id="64848"/>
<dbReference type="PROSITE" id="PS51194">
    <property type="entry name" value="HELICASE_CTER"/>
    <property type="match status" value="1"/>
</dbReference>
<dbReference type="Pfam" id="PF07717">
    <property type="entry name" value="OB_NTP_bind"/>
    <property type="match status" value="1"/>
</dbReference>
<dbReference type="GO" id="GO:0035770">
    <property type="term" value="C:ribonucleoprotein granule"/>
    <property type="evidence" value="ECO:0007669"/>
    <property type="project" value="Ensembl"/>
</dbReference>
<dbReference type="InterPro" id="IPR007502">
    <property type="entry name" value="Helicase-assoc_dom"/>
</dbReference>
<dbReference type="FunFam" id="3.40.50.300:FF:000811">
    <property type="entry name" value="probable ATP-dependent RNA helicase YTHDC2"/>
    <property type="match status" value="1"/>
</dbReference>
<dbReference type="GO" id="GO:0070555">
    <property type="term" value="P:response to interleukin-1"/>
    <property type="evidence" value="ECO:0007669"/>
    <property type="project" value="Ensembl"/>
</dbReference>
<dbReference type="Pfam" id="PF00270">
    <property type="entry name" value="DEAD"/>
    <property type="match status" value="1"/>
</dbReference>
<dbReference type="KEGG" id="oaa:100083108"/>
<name>A0A6I8NTF9_ORNAN</name>
<evidence type="ECO:0000259" key="11">
    <source>
        <dbReference type="PROSITE" id="PS51192"/>
    </source>
</evidence>
<dbReference type="FunCoup" id="A0A6I8NTF9">
    <property type="interactions" value="2298"/>
</dbReference>
<evidence type="ECO:0000259" key="12">
    <source>
        <dbReference type="PROSITE" id="PS51194"/>
    </source>
</evidence>